<dbReference type="Proteomes" id="UP000242715">
    <property type="component" value="Unassembled WGS sequence"/>
</dbReference>
<sequence length="81" mass="8912">MATWAEENPVANLRILALAFEIAEVKQQLKEADRGIKVTSFIGREPSQERSRNGAECQLYAHCSCSTSSTRTRTGQPDSLG</sequence>
<organism evidence="1 2">
    <name type="scientific">Trifolium subterraneum</name>
    <name type="common">Subterranean clover</name>
    <dbReference type="NCBI Taxonomy" id="3900"/>
    <lineage>
        <taxon>Eukaryota</taxon>
        <taxon>Viridiplantae</taxon>
        <taxon>Streptophyta</taxon>
        <taxon>Embryophyta</taxon>
        <taxon>Tracheophyta</taxon>
        <taxon>Spermatophyta</taxon>
        <taxon>Magnoliopsida</taxon>
        <taxon>eudicotyledons</taxon>
        <taxon>Gunneridae</taxon>
        <taxon>Pentapetalae</taxon>
        <taxon>rosids</taxon>
        <taxon>fabids</taxon>
        <taxon>Fabales</taxon>
        <taxon>Fabaceae</taxon>
        <taxon>Papilionoideae</taxon>
        <taxon>50 kb inversion clade</taxon>
        <taxon>NPAAA clade</taxon>
        <taxon>Hologalegina</taxon>
        <taxon>IRL clade</taxon>
        <taxon>Trifolieae</taxon>
        <taxon>Trifolium</taxon>
    </lineage>
</organism>
<dbReference type="AlphaFoldDB" id="A0A2Z6NBE6"/>
<keyword evidence="2" id="KW-1185">Reference proteome</keyword>
<reference evidence="2" key="1">
    <citation type="journal article" date="2017" name="Front. Plant Sci.">
        <title>Climate Clever Clovers: New Paradigm to Reduce the Environmental Footprint of Ruminants by Breeding Low Methanogenic Forages Utilizing Haplotype Variation.</title>
        <authorList>
            <person name="Kaur P."/>
            <person name="Appels R."/>
            <person name="Bayer P.E."/>
            <person name="Keeble-Gagnere G."/>
            <person name="Wang J."/>
            <person name="Hirakawa H."/>
            <person name="Shirasawa K."/>
            <person name="Vercoe P."/>
            <person name="Stefanova K."/>
            <person name="Durmic Z."/>
            <person name="Nichols P."/>
            <person name="Revell C."/>
            <person name="Isobe S.N."/>
            <person name="Edwards D."/>
            <person name="Erskine W."/>
        </authorList>
    </citation>
    <scope>NUCLEOTIDE SEQUENCE [LARGE SCALE GENOMIC DNA]</scope>
    <source>
        <strain evidence="2">cv. Daliak</strain>
    </source>
</reference>
<name>A0A2Z6NBE6_TRISU</name>
<protein>
    <submittedName>
        <fullName evidence="1">Uncharacterized protein</fullName>
    </submittedName>
</protein>
<evidence type="ECO:0000313" key="2">
    <source>
        <dbReference type="Proteomes" id="UP000242715"/>
    </source>
</evidence>
<accession>A0A2Z6NBE6</accession>
<evidence type="ECO:0000313" key="1">
    <source>
        <dbReference type="EMBL" id="GAU26617.1"/>
    </source>
</evidence>
<gene>
    <name evidence="1" type="ORF">TSUD_102240</name>
</gene>
<proteinExistence type="predicted"/>
<dbReference type="EMBL" id="DF973339">
    <property type="protein sequence ID" value="GAU26617.1"/>
    <property type="molecule type" value="Genomic_DNA"/>
</dbReference>